<evidence type="ECO:0000259" key="6">
    <source>
        <dbReference type="Pfam" id="PF12698"/>
    </source>
</evidence>
<reference evidence="7 8" key="1">
    <citation type="submission" date="2020-02" db="EMBL/GenBank/DDBJ databases">
        <title>Characterization of phylogenetic diversity of novel bifidobacterial species isolated in Czech ZOOs.</title>
        <authorList>
            <person name="Lugli G.A."/>
            <person name="Vera N.B."/>
            <person name="Ventura M."/>
        </authorList>
    </citation>
    <scope>NUCLEOTIDE SEQUENCE [LARGE SCALE GENOMIC DNA]</scope>
    <source>
        <strain evidence="7 8">DSM 109963</strain>
    </source>
</reference>
<keyword evidence="4 5" id="KW-0472">Membrane</keyword>
<sequence length="634" mass="66777">MLFFTQRLRDSITPTARTWTPRTITWRLWAAIILIPVFMLSLGLFAFHGTSNHPATAKAAVVNNDEPVELNGQTLPLGRQLASELLHNNDSDYDWTLTDADDARNGLDNGSYAITVTIPNDFSKRIVDTMQASLTGDTSSVSNGLVHMETFNTTGVNDPQFARAAAERAKNNLDQLIIRTYLGSVYDGSNTMHESLSTAADGANQLGSGINTLHDGANQLHDATKQLVDGTTTLKQGGSQLESGAQQVAQGAEQVAQGNEQLASTVSPIAQQASSLLEQAPSAVAALQQMQELVGQCAANNTPQAYCDKLDQALSQATEPAERIDAAKAQAIAQIQHAQSSINQLAQGSRQVADGAKSVADGASQLNQGIVQLSDGATAINDGAAQLSDGTKKLQEGADTLSSGLTNGVKQVPTFSKEARERLASTIAQPTRSIISSIPSGLLAATLLLALALWGLSLAVYVIARPISADILTSRESTWKLVATGMFPGTAAASIGALLASAIAWAGLRLDIQHGAFLMIMALVCAMAFNAINQALIGSFGSLGRLLSMMLMALTLLTGIVSTIPAPLASLASMLPTHAANMMLRTAITGSGSITQPLLTLLTWWVVGFLACVALTARRRTLNPNQLRLPSQTF</sequence>
<feature type="domain" description="ABC-2 type transporter transmembrane" evidence="6">
    <location>
        <begin position="26"/>
        <end position="611"/>
    </location>
</feature>
<dbReference type="PANTHER" id="PTHR43077">
    <property type="entry name" value="TRANSPORT PERMEASE YVFS-RELATED"/>
    <property type="match status" value="1"/>
</dbReference>
<accession>A0ABX1SWY7</accession>
<proteinExistence type="predicted"/>
<gene>
    <name evidence="7" type="ORF">G1C94_0400</name>
</gene>
<comment type="caution">
    <text evidence="7">The sequence shown here is derived from an EMBL/GenBank/DDBJ whole genome shotgun (WGS) entry which is preliminary data.</text>
</comment>
<evidence type="ECO:0000256" key="1">
    <source>
        <dbReference type="ARBA" id="ARBA00004141"/>
    </source>
</evidence>
<feature type="transmembrane region" description="Helical" evidence="5">
    <location>
        <begin position="594"/>
        <end position="617"/>
    </location>
</feature>
<feature type="transmembrane region" description="Helical" evidence="5">
    <location>
        <begin position="549"/>
        <end position="574"/>
    </location>
</feature>
<dbReference type="InterPro" id="IPR013525">
    <property type="entry name" value="ABC2_TM"/>
</dbReference>
<dbReference type="Pfam" id="PF12698">
    <property type="entry name" value="ABC2_membrane_3"/>
    <property type="match status" value="1"/>
</dbReference>
<dbReference type="EMBL" id="JAAIIJ010000004">
    <property type="protein sequence ID" value="NMN01779.1"/>
    <property type="molecule type" value="Genomic_DNA"/>
</dbReference>
<evidence type="ECO:0000256" key="3">
    <source>
        <dbReference type="ARBA" id="ARBA00022989"/>
    </source>
</evidence>
<evidence type="ECO:0000313" key="8">
    <source>
        <dbReference type="Proteomes" id="UP000553756"/>
    </source>
</evidence>
<dbReference type="InterPro" id="IPR023908">
    <property type="entry name" value="xxxLxxG_rpt"/>
</dbReference>
<evidence type="ECO:0000313" key="7">
    <source>
        <dbReference type="EMBL" id="NMN01779.1"/>
    </source>
</evidence>
<evidence type="ECO:0000256" key="5">
    <source>
        <dbReference type="SAM" id="Phobius"/>
    </source>
</evidence>
<dbReference type="SUPFAM" id="SSF58104">
    <property type="entry name" value="Methyl-accepting chemotaxis protein (MCP) signaling domain"/>
    <property type="match status" value="1"/>
</dbReference>
<dbReference type="NCBIfam" id="TIGR03057">
    <property type="entry name" value="xxxLxxG_by_4"/>
    <property type="match status" value="4"/>
</dbReference>
<keyword evidence="3 5" id="KW-1133">Transmembrane helix</keyword>
<keyword evidence="2 5" id="KW-0812">Transmembrane</keyword>
<keyword evidence="8" id="KW-1185">Reference proteome</keyword>
<feature type="transmembrane region" description="Helical" evidence="5">
    <location>
        <begin position="485"/>
        <end position="508"/>
    </location>
</feature>
<evidence type="ECO:0000256" key="4">
    <source>
        <dbReference type="ARBA" id="ARBA00023136"/>
    </source>
</evidence>
<evidence type="ECO:0000256" key="2">
    <source>
        <dbReference type="ARBA" id="ARBA00022692"/>
    </source>
</evidence>
<organism evidence="7 8">
    <name type="scientific">Bifidobacterium panos</name>
    <dbReference type="NCBI Taxonomy" id="2675321"/>
    <lineage>
        <taxon>Bacteria</taxon>
        <taxon>Bacillati</taxon>
        <taxon>Actinomycetota</taxon>
        <taxon>Actinomycetes</taxon>
        <taxon>Bifidobacteriales</taxon>
        <taxon>Bifidobacteriaceae</taxon>
        <taxon>Bifidobacterium</taxon>
    </lineage>
</organism>
<protein>
    <submittedName>
        <fullName evidence="7">ABC-2 family transporter protein</fullName>
    </submittedName>
</protein>
<dbReference type="RefSeq" id="WP_172144233.1">
    <property type="nucleotide sequence ID" value="NZ_JAAIIJ010000004.1"/>
</dbReference>
<name>A0ABX1SWY7_9BIFI</name>
<dbReference type="Proteomes" id="UP000553756">
    <property type="component" value="Unassembled WGS sequence"/>
</dbReference>
<dbReference type="InterPro" id="IPR051328">
    <property type="entry name" value="T7SS_ABC-Transporter"/>
</dbReference>
<comment type="subcellular location">
    <subcellularLocation>
        <location evidence="1">Membrane</location>
        <topology evidence="1">Multi-pass membrane protein</topology>
    </subcellularLocation>
</comment>
<dbReference type="Gene3D" id="1.10.287.950">
    <property type="entry name" value="Methyl-accepting chemotaxis protein"/>
    <property type="match status" value="2"/>
</dbReference>
<dbReference type="PANTHER" id="PTHR43077:SF10">
    <property type="entry name" value="TRANSPORT PERMEASE PROTEIN"/>
    <property type="match status" value="1"/>
</dbReference>
<feature type="transmembrane region" description="Helical" evidence="5">
    <location>
        <begin position="26"/>
        <end position="47"/>
    </location>
</feature>
<feature type="transmembrane region" description="Helical" evidence="5">
    <location>
        <begin position="442"/>
        <end position="464"/>
    </location>
</feature>
<feature type="transmembrane region" description="Helical" evidence="5">
    <location>
        <begin position="514"/>
        <end position="537"/>
    </location>
</feature>